<gene>
    <name evidence="2" type="ORF">KFE25_011887</name>
</gene>
<dbReference type="Pfam" id="PF06966">
    <property type="entry name" value="DUF1295"/>
    <property type="match status" value="1"/>
</dbReference>
<evidence type="ECO:0008006" key="4">
    <source>
        <dbReference type="Google" id="ProtNLM"/>
    </source>
</evidence>
<sequence>MSTPQVHRVSASWCWLAYATALAASAALAHVLEVSYPTLGYLWKGFILNVAATAVVWLFSLIASNTSVYDPYWCVAPLALGFYWKAHAPGGFWLYEPRETAALVLLWAWAVRFFWRVPWDGWKVGLTHEDWRYAQLRAQMPSETAYWAFSFSSLHLTPTLLVHACMLPVARLIQQGAAAPPLGAADAAALALIALAIGIETAADEQLAAHRRSPASLGGRRACRSGLWRWSRHPNYCGECLFHTGLLALGAAGGAVAAEPALCVGAAVMWLFFRFASVPLMDARSLERREDYKAVMASTSALLLWPPRD</sequence>
<feature type="transmembrane region" description="Helical" evidence="1">
    <location>
        <begin position="45"/>
        <end position="63"/>
    </location>
</feature>
<dbReference type="OrthoDB" id="201504at2759"/>
<dbReference type="EMBL" id="JAGTXO010000033">
    <property type="protein sequence ID" value="KAG8460396.1"/>
    <property type="molecule type" value="Genomic_DNA"/>
</dbReference>
<dbReference type="GO" id="GO:0016020">
    <property type="term" value="C:membrane"/>
    <property type="evidence" value="ECO:0007669"/>
    <property type="project" value="TreeGrafter"/>
</dbReference>
<accession>A0A8J5X7W5</accession>
<proteinExistence type="predicted"/>
<comment type="caution">
    <text evidence="2">The sequence shown here is derived from an EMBL/GenBank/DDBJ whole genome shotgun (WGS) entry which is preliminary data.</text>
</comment>
<dbReference type="OMA" id="HWMIGLY"/>
<dbReference type="Proteomes" id="UP000751190">
    <property type="component" value="Unassembled WGS sequence"/>
</dbReference>
<evidence type="ECO:0000313" key="3">
    <source>
        <dbReference type="Proteomes" id="UP000751190"/>
    </source>
</evidence>
<dbReference type="InterPro" id="IPR010721">
    <property type="entry name" value="UstE-like"/>
</dbReference>
<dbReference type="PANTHER" id="PTHR32251:SF23">
    <property type="entry name" value="3-OXO-5-ALPHA-STEROID 4-DEHYDROGENASE (DUF1295)"/>
    <property type="match status" value="1"/>
</dbReference>
<dbReference type="AlphaFoldDB" id="A0A8J5X7W5"/>
<keyword evidence="3" id="KW-1185">Reference proteome</keyword>
<dbReference type="Gene3D" id="1.20.120.1630">
    <property type="match status" value="1"/>
</dbReference>
<dbReference type="PANTHER" id="PTHR32251">
    <property type="entry name" value="3-OXO-5-ALPHA-STEROID 4-DEHYDROGENASE"/>
    <property type="match status" value="1"/>
</dbReference>
<feature type="transmembrane region" description="Helical" evidence="1">
    <location>
        <begin position="182"/>
        <end position="203"/>
    </location>
</feature>
<protein>
    <recommendedName>
        <fullName evidence="4">Steroid 5-alpha reductase C-terminal domain-containing protein</fullName>
    </recommendedName>
</protein>
<organism evidence="2 3">
    <name type="scientific">Diacronema lutheri</name>
    <name type="common">Unicellular marine alga</name>
    <name type="synonym">Monochrysis lutheri</name>
    <dbReference type="NCBI Taxonomy" id="2081491"/>
    <lineage>
        <taxon>Eukaryota</taxon>
        <taxon>Haptista</taxon>
        <taxon>Haptophyta</taxon>
        <taxon>Pavlovophyceae</taxon>
        <taxon>Pavlovales</taxon>
        <taxon>Pavlovaceae</taxon>
        <taxon>Diacronema</taxon>
    </lineage>
</organism>
<evidence type="ECO:0000313" key="2">
    <source>
        <dbReference type="EMBL" id="KAG8460396.1"/>
    </source>
</evidence>
<feature type="transmembrane region" description="Helical" evidence="1">
    <location>
        <begin position="145"/>
        <end position="170"/>
    </location>
</feature>
<keyword evidence="1" id="KW-1133">Transmembrane helix</keyword>
<name>A0A8J5X7W5_DIALT</name>
<evidence type="ECO:0000256" key="1">
    <source>
        <dbReference type="SAM" id="Phobius"/>
    </source>
</evidence>
<keyword evidence="1" id="KW-0812">Transmembrane</keyword>
<reference evidence="2" key="1">
    <citation type="submission" date="2021-05" db="EMBL/GenBank/DDBJ databases">
        <title>The genome of the haptophyte Pavlova lutheri (Diacronema luteri, Pavlovales) - a model for lipid biosynthesis in eukaryotic algae.</title>
        <authorList>
            <person name="Hulatt C.J."/>
            <person name="Posewitz M.C."/>
        </authorList>
    </citation>
    <scope>NUCLEOTIDE SEQUENCE</scope>
    <source>
        <strain evidence="2">NIVA-4/92</strain>
    </source>
</reference>
<keyword evidence="1" id="KW-0472">Membrane</keyword>